<dbReference type="EMBL" id="EU835854">
    <property type="protein sequence ID" value="ACG70793.1"/>
    <property type="molecule type" value="Genomic_DNA"/>
</dbReference>
<proteinExistence type="inferred from homology"/>
<feature type="signal peptide" evidence="13">
    <location>
        <begin position="1"/>
        <end position="21"/>
    </location>
</feature>
<dbReference type="PROSITE" id="PS50011">
    <property type="entry name" value="PROTEIN_KINASE_DOM"/>
    <property type="match status" value="1"/>
</dbReference>
<dbReference type="PANTHER" id="PTHR48007">
    <property type="entry name" value="LEUCINE-RICH REPEAT RECEPTOR-LIKE PROTEIN KINASE PXC1"/>
    <property type="match status" value="1"/>
</dbReference>
<dbReference type="SUPFAM" id="SSF52058">
    <property type="entry name" value="L domain-like"/>
    <property type="match status" value="1"/>
</dbReference>
<dbReference type="Pfam" id="PF00560">
    <property type="entry name" value="LRR_1"/>
    <property type="match status" value="1"/>
</dbReference>
<evidence type="ECO:0000256" key="9">
    <source>
        <dbReference type="ARBA" id="ARBA00023136"/>
    </source>
</evidence>
<evidence type="ECO:0000256" key="6">
    <source>
        <dbReference type="ARBA" id="ARBA00022729"/>
    </source>
</evidence>
<comment type="similarity">
    <text evidence="10">Belongs to the polygalacturonase-inhibiting protein family.</text>
</comment>
<evidence type="ECO:0000256" key="2">
    <source>
        <dbReference type="ARBA" id="ARBA00004370"/>
    </source>
</evidence>
<reference evidence="15" key="1">
    <citation type="submission" date="2008-06" db="EMBL/GenBank/DDBJ databases">
        <title>A genomic clone homologous to RLK.</title>
        <authorList>
            <person name="Komjanc M."/>
            <person name="Cova V."/>
            <person name="Zini E."/>
        </authorList>
    </citation>
    <scope>NUCLEOTIDE SEQUENCE</scope>
</reference>
<gene>
    <name evidence="15" type="primary">SMA9</name>
</gene>
<dbReference type="GO" id="GO:0005524">
    <property type="term" value="F:ATP binding"/>
    <property type="evidence" value="ECO:0007669"/>
    <property type="project" value="InterPro"/>
</dbReference>
<sequence>MTHRPPLIPFLLLLLLLLATAVHPSLPFHSHRRLQTSSSHPPTPSPSCPSNPKPDLNNKLLYTLNERFDYCQWQGVKCSQGRVVRFVLQSFSLRGSFPPDTLSRLDQLRVLSLHNNSLSGPIPDLSPLQNLKSLFLNRNSFSGFFPPSILALHRLTVLDLSFNDLSGPIPDNLSGLDRLTSLQLQSNRFNGSLPGLNQSFLLIFNVSFNNLTRPVPPSLSRFDASSFQLNPGLCGETVNRACRLHAPFFESRNASSTSPASEPLGESTAQSQGVVLSPPSPKNHKKTGVILGVAIGVSLLVAAVLCLSAVARNHNKTITYTDTKPSPITSPANRIHSNPNNFRTIEAQIPERREAVQFSDKVKTIEQAAPPRAIPRSGNLIFCYGEAQLYSLEQLMRASAELLGRGSIGTTYKAVLDNQLIVTVKRLDAGKTAITSGEAFEEHMDVVGGLRHPYLVPLDDVSSCFNNRRVTVYSCHLSVRKQLAGVSGIVTCENIMGSKSTRARPLHWTSCLKIAEDVAQGLAYIHQSSSLIHGNLKSSNVLLGGDFEACLTDYGLAFFADTCANEDPDSAGYKAPEIRKSSRRATSKSDVYAFGILLLELLTGKHPSQHPLLVPTDVPDWVRVMRDDDVGDDNQLGMLTEVACICSLTSPEQRPAMWQVLKMIQEIKESVMTDDNADVGFSK</sequence>
<feature type="compositionally biased region" description="Pro residues" evidence="11">
    <location>
        <begin position="41"/>
        <end position="52"/>
    </location>
</feature>
<dbReference type="InterPro" id="IPR001611">
    <property type="entry name" value="Leu-rich_rpt"/>
</dbReference>
<evidence type="ECO:0000256" key="7">
    <source>
        <dbReference type="ARBA" id="ARBA00022737"/>
    </source>
</evidence>
<dbReference type="Gene3D" id="3.30.200.20">
    <property type="entry name" value="Phosphorylase Kinase, domain 1"/>
    <property type="match status" value="1"/>
</dbReference>
<evidence type="ECO:0000256" key="10">
    <source>
        <dbReference type="ARBA" id="ARBA00038043"/>
    </source>
</evidence>
<dbReference type="GO" id="GO:0016020">
    <property type="term" value="C:membrane"/>
    <property type="evidence" value="ECO:0007669"/>
    <property type="project" value="UniProtKB-SubCell"/>
</dbReference>
<evidence type="ECO:0000256" key="5">
    <source>
        <dbReference type="ARBA" id="ARBA00022692"/>
    </source>
</evidence>
<dbReference type="AlphaFoldDB" id="B5LMT0"/>
<dbReference type="InterPro" id="IPR046959">
    <property type="entry name" value="PRK1-6/SRF4-like"/>
</dbReference>
<evidence type="ECO:0000256" key="13">
    <source>
        <dbReference type="SAM" id="SignalP"/>
    </source>
</evidence>
<dbReference type="Pfam" id="PF13855">
    <property type="entry name" value="LRR_8"/>
    <property type="match status" value="1"/>
</dbReference>
<evidence type="ECO:0000259" key="14">
    <source>
        <dbReference type="PROSITE" id="PS50011"/>
    </source>
</evidence>
<dbReference type="InterPro" id="IPR032675">
    <property type="entry name" value="LRR_dom_sf"/>
</dbReference>
<keyword evidence="9 12" id="KW-0472">Membrane</keyword>
<keyword evidence="3" id="KW-0964">Secreted</keyword>
<comment type="subcellular location">
    <subcellularLocation>
        <location evidence="2">Membrane</location>
    </subcellularLocation>
    <subcellularLocation>
        <location evidence="1">Secreted</location>
        <location evidence="1">Cell wall</location>
    </subcellularLocation>
</comment>
<name>B5LMT0_MALDO</name>
<evidence type="ECO:0000256" key="4">
    <source>
        <dbReference type="ARBA" id="ARBA00022614"/>
    </source>
</evidence>
<evidence type="ECO:0000256" key="8">
    <source>
        <dbReference type="ARBA" id="ARBA00022989"/>
    </source>
</evidence>
<dbReference type="InterPro" id="IPR000719">
    <property type="entry name" value="Prot_kinase_dom"/>
</dbReference>
<evidence type="ECO:0000256" key="3">
    <source>
        <dbReference type="ARBA" id="ARBA00022512"/>
    </source>
</evidence>
<keyword evidence="5 12" id="KW-0812">Transmembrane</keyword>
<protein>
    <submittedName>
        <fullName evidence="15">SMA9</fullName>
    </submittedName>
</protein>
<dbReference type="Pfam" id="PF07714">
    <property type="entry name" value="PK_Tyr_Ser-Thr"/>
    <property type="match status" value="1"/>
</dbReference>
<keyword evidence="3" id="KW-0134">Cell wall</keyword>
<dbReference type="SUPFAM" id="SSF56112">
    <property type="entry name" value="Protein kinase-like (PK-like)"/>
    <property type="match status" value="1"/>
</dbReference>
<feature type="transmembrane region" description="Helical" evidence="12">
    <location>
        <begin position="289"/>
        <end position="311"/>
    </location>
</feature>
<dbReference type="Gene3D" id="3.80.10.10">
    <property type="entry name" value="Ribonuclease Inhibitor"/>
    <property type="match status" value="2"/>
</dbReference>
<feature type="region of interest" description="Disordered" evidence="11">
    <location>
        <begin position="32"/>
        <end position="53"/>
    </location>
</feature>
<feature type="region of interest" description="Disordered" evidence="11">
    <location>
        <begin position="252"/>
        <end position="283"/>
    </location>
</feature>
<dbReference type="PANTHER" id="PTHR48007:SF50">
    <property type="entry name" value="PROTEIN KINASE DOMAIN-CONTAINING PROTEIN"/>
    <property type="match status" value="1"/>
</dbReference>
<dbReference type="FunFam" id="3.80.10.10:FF:000400">
    <property type="entry name" value="Nuclear pore complex protein NUP107"/>
    <property type="match status" value="1"/>
</dbReference>
<keyword evidence="8 12" id="KW-1133">Transmembrane helix</keyword>
<evidence type="ECO:0000256" key="1">
    <source>
        <dbReference type="ARBA" id="ARBA00004191"/>
    </source>
</evidence>
<dbReference type="InterPro" id="IPR011009">
    <property type="entry name" value="Kinase-like_dom_sf"/>
</dbReference>
<accession>B5LMT0</accession>
<dbReference type="InterPro" id="IPR001245">
    <property type="entry name" value="Ser-Thr/Tyr_kinase_cat_dom"/>
</dbReference>
<dbReference type="PROSITE" id="PS51450">
    <property type="entry name" value="LRR"/>
    <property type="match status" value="1"/>
</dbReference>
<feature type="chain" id="PRO_5002834388" evidence="13">
    <location>
        <begin position="22"/>
        <end position="683"/>
    </location>
</feature>
<dbReference type="Gene3D" id="1.10.510.10">
    <property type="entry name" value="Transferase(Phosphotransferase) domain 1"/>
    <property type="match status" value="1"/>
</dbReference>
<keyword evidence="7" id="KW-0677">Repeat</keyword>
<keyword evidence="6 13" id="KW-0732">Signal</keyword>
<evidence type="ECO:0000313" key="15">
    <source>
        <dbReference type="EMBL" id="ACG70793.1"/>
    </source>
</evidence>
<keyword evidence="4" id="KW-0433">Leucine-rich repeat</keyword>
<evidence type="ECO:0000256" key="11">
    <source>
        <dbReference type="SAM" id="MobiDB-lite"/>
    </source>
</evidence>
<evidence type="ECO:0000256" key="12">
    <source>
        <dbReference type="SAM" id="Phobius"/>
    </source>
</evidence>
<dbReference type="GO" id="GO:0004672">
    <property type="term" value="F:protein kinase activity"/>
    <property type="evidence" value="ECO:0007669"/>
    <property type="project" value="InterPro"/>
</dbReference>
<feature type="domain" description="Protein kinase" evidence="14">
    <location>
        <begin position="397"/>
        <end position="672"/>
    </location>
</feature>
<organism evidence="15">
    <name type="scientific">Malus domestica</name>
    <name type="common">Apple</name>
    <name type="synonym">Pyrus malus</name>
    <dbReference type="NCBI Taxonomy" id="3750"/>
    <lineage>
        <taxon>Eukaryota</taxon>
        <taxon>Viridiplantae</taxon>
        <taxon>Streptophyta</taxon>
        <taxon>Embryophyta</taxon>
        <taxon>Tracheophyta</taxon>
        <taxon>Spermatophyta</taxon>
        <taxon>Magnoliopsida</taxon>
        <taxon>eudicotyledons</taxon>
        <taxon>Gunneridae</taxon>
        <taxon>Pentapetalae</taxon>
        <taxon>rosids</taxon>
        <taxon>fabids</taxon>
        <taxon>Rosales</taxon>
        <taxon>Rosaceae</taxon>
        <taxon>Amygdaloideae</taxon>
        <taxon>Maleae</taxon>
        <taxon>Malus</taxon>
    </lineage>
</organism>